<name>A0A166MY79_9AGAM</name>
<sequence length="243" mass="26619">MINMVREKRVHCSLQLQYWLTMTQDHPLEKYLTMWNIMPPAIPLQTPMVLSLHPILPARFGLEDLGPNPQRVPQLPLQPHHIAPPPSESLCTTTPATTPAVVFTPSSPLSLPMLVSRRAGTARCVASPKARPRTTIFANSESKSVPTKQDDTLQIHVSTHPTPHTTELCRDGAGGETEVVDSATQVHGAALWGTDGGWGEVEGRQGGGGEEKLDAHELEVREFLHLIRAMCLSIRCVMGHLGF</sequence>
<dbReference type="Proteomes" id="UP000076532">
    <property type="component" value="Unassembled WGS sequence"/>
</dbReference>
<evidence type="ECO:0000313" key="2">
    <source>
        <dbReference type="Proteomes" id="UP000076532"/>
    </source>
</evidence>
<reference evidence="1 2" key="1">
    <citation type="journal article" date="2016" name="Mol. Biol. Evol.">
        <title>Comparative Genomics of Early-Diverging Mushroom-Forming Fungi Provides Insights into the Origins of Lignocellulose Decay Capabilities.</title>
        <authorList>
            <person name="Nagy L.G."/>
            <person name="Riley R."/>
            <person name="Tritt A."/>
            <person name="Adam C."/>
            <person name="Daum C."/>
            <person name="Floudas D."/>
            <person name="Sun H."/>
            <person name="Yadav J.S."/>
            <person name="Pangilinan J."/>
            <person name="Larsson K.H."/>
            <person name="Matsuura K."/>
            <person name="Barry K."/>
            <person name="Labutti K."/>
            <person name="Kuo R."/>
            <person name="Ohm R.A."/>
            <person name="Bhattacharya S.S."/>
            <person name="Shirouzu T."/>
            <person name="Yoshinaga Y."/>
            <person name="Martin F.M."/>
            <person name="Grigoriev I.V."/>
            <person name="Hibbett D.S."/>
        </authorList>
    </citation>
    <scope>NUCLEOTIDE SEQUENCE [LARGE SCALE GENOMIC DNA]</scope>
    <source>
        <strain evidence="1 2">CBS 109695</strain>
    </source>
</reference>
<organism evidence="1 2">
    <name type="scientific">Athelia psychrophila</name>
    <dbReference type="NCBI Taxonomy" id="1759441"/>
    <lineage>
        <taxon>Eukaryota</taxon>
        <taxon>Fungi</taxon>
        <taxon>Dikarya</taxon>
        <taxon>Basidiomycota</taxon>
        <taxon>Agaricomycotina</taxon>
        <taxon>Agaricomycetes</taxon>
        <taxon>Agaricomycetidae</taxon>
        <taxon>Atheliales</taxon>
        <taxon>Atheliaceae</taxon>
        <taxon>Athelia</taxon>
    </lineage>
</organism>
<proteinExistence type="predicted"/>
<dbReference type="AlphaFoldDB" id="A0A166MY79"/>
<dbReference type="EMBL" id="KV417526">
    <property type="protein sequence ID" value="KZP24453.1"/>
    <property type="molecule type" value="Genomic_DNA"/>
</dbReference>
<evidence type="ECO:0000313" key="1">
    <source>
        <dbReference type="EMBL" id="KZP24453.1"/>
    </source>
</evidence>
<keyword evidence="2" id="KW-1185">Reference proteome</keyword>
<accession>A0A166MY79</accession>
<protein>
    <submittedName>
        <fullName evidence="1">Uncharacterized protein</fullName>
    </submittedName>
</protein>
<gene>
    <name evidence="1" type="ORF">FIBSPDRAFT_423163</name>
</gene>